<dbReference type="EMBL" id="KV938238">
    <property type="protein sequence ID" value="PIO26706.1"/>
    <property type="molecule type" value="Genomic_DNA"/>
</dbReference>
<dbReference type="AlphaFoldDB" id="A0A2G9RFN3"/>
<sequence length="72" mass="8056">MPIIRSGWMQGGILMVGIPTDQYLFFLQPTGCMEKKEHYNICPTRTSNVLVCCWTLSGYTRMMPAGLGIILA</sequence>
<feature type="non-terminal residue" evidence="1">
    <location>
        <position position="72"/>
    </location>
</feature>
<accession>A0A2G9RFN3</accession>
<proteinExistence type="predicted"/>
<organism evidence="1 2">
    <name type="scientific">Aquarana catesbeiana</name>
    <name type="common">American bullfrog</name>
    <name type="synonym">Rana catesbeiana</name>
    <dbReference type="NCBI Taxonomy" id="8400"/>
    <lineage>
        <taxon>Eukaryota</taxon>
        <taxon>Metazoa</taxon>
        <taxon>Chordata</taxon>
        <taxon>Craniata</taxon>
        <taxon>Vertebrata</taxon>
        <taxon>Euteleostomi</taxon>
        <taxon>Amphibia</taxon>
        <taxon>Batrachia</taxon>
        <taxon>Anura</taxon>
        <taxon>Neobatrachia</taxon>
        <taxon>Ranoidea</taxon>
        <taxon>Ranidae</taxon>
        <taxon>Aquarana</taxon>
    </lineage>
</organism>
<reference evidence="2" key="1">
    <citation type="journal article" date="2017" name="Nat. Commun.">
        <title>The North American bullfrog draft genome provides insight into hormonal regulation of long noncoding RNA.</title>
        <authorList>
            <person name="Hammond S.A."/>
            <person name="Warren R.L."/>
            <person name="Vandervalk B.P."/>
            <person name="Kucuk E."/>
            <person name="Khan H."/>
            <person name="Gibb E.A."/>
            <person name="Pandoh P."/>
            <person name="Kirk H."/>
            <person name="Zhao Y."/>
            <person name="Jones M."/>
            <person name="Mungall A.J."/>
            <person name="Coope R."/>
            <person name="Pleasance S."/>
            <person name="Moore R.A."/>
            <person name="Holt R.A."/>
            <person name="Round J.M."/>
            <person name="Ohora S."/>
            <person name="Walle B.V."/>
            <person name="Veldhoen N."/>
            <person name="Helbing C.C."/>
            <person name="Birol I."/>
        </authorList>
    </citation>
    <scope>NUCLEOTIDE SEQUENCE [LARGE SCALE GENOMIC DNA]</scope>
</reference>
<gene>
    <name evidence="1" type="ORF">AB205_0124030</name>
</gene>
<keyword evidence="2" id="KW-1185">Reference proteome</keyword>
<evidence type="ECO:0000313" key="1">
    <source>
        <dbReference type="EMBL" id="PIO26706.1"/>
    </source>
</evidence>
<evidence type="ECO:0000313" key="2">
    <source>
        <dbReference type="Proteomes" id="UP000228934"/>
    </source>
</evidence>
<protein>
    <submittedName>
        <fullName evidence="1">Uncharacterized protein</fullName>
    </submittedName>
</protein>
<name>A0A2G9RFN3_AQUCT</name>
<dbReference type="Proteomes" id="UP000228934">
    <property type="component" value="Unassembled WGS sequence"/>
</dbReference>